<sequence>MNPDAKNQQGIKVTQEFHAATKNWISSLQFIEDELRFIENLMCSYVFEPDTPNLFERLQDYKERVQKIGIRMKEIAEALLDHENELSGLLESRKEGIDDGYASRHGEFQAAYLLFQQDFQWLKSEIFNYAGGILRKRRPDC</sequence>
<protein>
    <submittedName>
        <fullName evidence="1">Uncharacterized protein</fullName>
    </submittedName>
</protein>
<dbReference type="EMBL" id="JAPFQP010000003">
    <property type="protein sequence ID" value="MCX2720101.1"/>
    <property type="molecule type" value="Genomic_DNA"/>
</dbReference>
<name>A0AAE3MLW4_9FLAO</name>
<gene>
    <name evidence="1" type="ORF">OO016_10860</name>
</gene>
<dbReference type="RefSeq" id="WP_266013604.1">
    <property type="nucleotide sequence ID" value="NZ_JAPFQP010000003.1"/>
</dbReference>
<keyword evidence="2" id="KW-1185">Reference proteome</keyword>
<accession>A0AAE3MLW4</accession>
<evidence type="ECO:0000313" key="1">
    <source>
        <dbReference type="EMBL" id="MCX2720101.1"/>
    </source>
</evidence>
<organism evidence="1 2">
    <name type="scientific">Lentiprolixibacter aurantiacus</name>
    <dbReference type="NCBI Taxonomy" id="2993939"/>
    <lineage>
        <taxon>Bacteria</taxon>
        <taxon>Pseudomonadati</taxon>
        <taxon>Bacteroidota</taxon>
        <taxon>Flavobacteriia</taxon>
        <taxon>Flavobacteriales</taxon>
        <taxon>Flavobacteriaceae</taxon>
        <taxon>Lentiprolixibacter</taxon>
    </lineage>
</organism>
<dbReference type="AlphaFoldDB" id="A0AAE3MLW4"/>
<evidence type="ECO:0000313" key="2">
    <source>
        <dbReference type="Proteomes" id="UP001207116"/>
    </source>
</evidence>
<comment type="caution">
    <text evidence="1">The sequence shown here is derived from an EMBL/GenBank/DDBJ whole genome shotgun (WGS) entry which is preliminary data.</text>
</comment>
<dbReference type="Proteomes" id="UP001207116">
    <property type="component" value="Unassembled WGS sequence"/>
</dbReference>
<reference evidence="1" key="1">
    <citation type="submission" date="2022-11" db="EMBL/GenBank/DDBJ databases">
        <title>The characterization of three novel Bacteroidetes species and genomic analysis of their roles in tidal elemental geochemical cycles.</title>
        <authorList>
            <person name="Ma K.-J."/>
        </authorList>
    </citation>
    <scope>NUCLEOTIDE SEQUENCE</scope>
    <source>
        <strain evidence="1">M415</strain>
    </source>
</reference>
<proteinExistence type="predicted"/>